<sequence length="317" mass="36080">MDTNINFHTAWDNWDAWSAEMAPYWSEDMVYDFGFVGDWFASPMQGLRSWFDGEHMHYNVALPDCQFTDFIRAASDQQCTSASYGIARWEAPFAGVPPPASKPWVRVRDLDFYQLDGDRIKINWCIIDAVDMFQQVGYQLLPPAPMPTDGYLPPNAMDGSPAPLSAAVDPRDTEASERVWRAALHEDYESREGQARWWAEDVVWYGPAGVGTAHSREEYRKHFLEPLHAAFSDLTMRMDMVVCEGKYCGAHFYLHGRHTGTWLGEAATYRHVPIRFGAHARIEGGRIVQGWLIIDIPRAFHAMGIDLFARARLLAAK</sequence>
<gene>
    <name evidence="1" type="ORF">BRAN1462_LOCUS12918</name>
</gene>
<dbReference type="InterPro" id="IPR009959">
    <property type="entry name" value="Cyclase_SnoaL-like"/>
</dbReference>
<dbReference type="PANTHER" id="PTHR38436:SF1">
    <property type="entry name" value="ESTER CYCLASE"/>
    <property type="match status" value="1"/>
</dbReference>
<dbReference type="SUPFAM" id="SSF54427">
    <property type="entry name" value="NTF2-like"/>
    <property type="match status" value="2"/>
</dbReference>
<dbReference type="Pfam" id="PF07366">
    <property type="entry name" value="SnoaL"/>
    <property type="match status" value="1"/>
</dbReference>
<evidence type="ECO:0000313" key="1">
    <source>
        <dbReference type="EMBL" id="CAD9532067.1"/>
    </source>
</evidence>
<organism evidence="1">
    <name type="scientific">Zooxanthella nutricula</name>
    <dbReference type="NCBI Taxonomy" id="1333877"/>
    <lineage>
        <taxon>Eukaryota</taxon>
        <taxon>Sar</taxon>
        <taxon>Alveolata</taxon>
        <taxon>Dinophyceae</taxon>
        <taxon>Peridiniales</taxon>
        <taxon>Peridiniales incertae sedis</taxon>
        <taxon>Zooxanthella</taxon>
    </lineage>
</organism>
<dbReference type="GO" id="GO:0030638">
    <property type="term" value="P:polyketide metabolic process"/>
    <property type="evidence" value="ECO:0007669"/>
    <property type="project" value="InterPro"/>
</dbReference>
<dbReference type="InterPro" id="IPR032710">
    <property type="entry name" value="NTF2-like_dom_sf"/>
</dbReference>
<dbReference type="Gene3D" id="3.10.450.50">
    <property type="match status" value="2"/>
</dbReference>
<accession>A0A7S2NC76</accession>
<evidence type="ECO:0008006" key="2">
    <source>
        <dbReference type="Google" id="ProtNLM"/>
    </source>
</evidence>
<dbReference type="AlphaFoldDB" id="A0A7S2NC76"/>
<dbReference type="PANTHER" id="PTHR38436">
    <property type="entry name" value="POLYKETIDE CYCLASE SNOAL-LIKE DOMAIN"/>
    <property type="match status" value="1"/>
</dbReference>
<reference evidence="1" key="1">
    <citation type="submission" date="2021-01" db="EMBL/GenBank/DDBJ databases">
        <authorList>
            <person name="Corre E."/>
            <person name="Pelletier E."/>
            <person name="Niang G."/>
            <person name="Scheremetjew M."/>
            <person name="Finn R."/>
            <person name="Kale V."/>
            <person name="Holt S."/>
            <person name="Cochrane G."/>
            <person name="Meng A."/>
            <person name="Brown T."/>
            <person name="Cohen L."/>
        </authorList>
    </citation>
    <scope>NUCLEOTIDE SEQUENCE</scope>
    <source>
        <strain evidence="1">RCC3387</strain>
    </source>
</reference>
<name>A0A7S2NC76_9DINO</name>
<dbReference type="EMBL" id="HBGW01020411">
    <property type="protein sequence ID" value="CAD9532067.1"/>
    <property type="molecule type" value="Transcribed_RNA"/>
</dbReference>
<protein>
    <recommendedName>
        <fullName evidence="2">SnoaL-like domain-containing protein</fullName>
    </recommendedName>
</protein>
<proteinExistence type="predicted"/>